<feature type="transmembrane region" description="Helical" evidence="1">
    <location>
        <begin position="48"/>
        <end position="67"/>
    </location>
</feature>
<feature type="transmembrane region" description="Helical" evidence="1">
    <location>
        <begin position="429"/>
        <end position="450"/>
    </location>
</feature>
<name>A0A7W4XY62_KINRA</name>
<reference evidence="2 3" key="1">
    <citation type="submission" date="2020-08" db="EMBL/GenBank/DDBJ databases">
        <title>The Agave Microbiome: Exploring the role of microbial communities in plant adaptations to desert environments.</title>
        <authorList>
            <person name="Partida-Martinez L.P."/>
        </authorList>
    </citation>
    <scope>NUCLEOTIDE SEQUENCE [LARGE SCALE GENOMIC DNA]</scope>
    <source>
        <strain evidence="2 3">AS2.23</strain>
    </source>
</reference>
<accession>A0A7W4XY62</accession>
<reference evidence="2 3" key="2">
    <citation type="submission" date="2020-08" db="EMBL/GenBank/DDBJ databases">
        <authorList>
            <person name="Partida-Martinez L."/>
            <person name="Huntemann M."/>
            <person name="Clum A."/>
            <person name="Wang J."/>
            <person name="Palaniappan K."/>
            <person name="Ritter S."/>
            <person name="Chen I.-M."/>
            <person name="Stamatis D."/>
            <person name="Reddy T."/>
            <person name="O'Malley R."/>
            <person name="Daum C."/>
            <person name="Shapiro N."/>
            <person name="Ivanova N."/>
            <person name="Kyrpides N."/>
            <person name="Woyke T."/>
        </authorList>
    </citation>
    <scope>NUCLEOTIDE SEQUENCE [LARGE SCALE GENOMIC DNA]</scope>
    <source>
        <strain evidence="2 3">AS2.23</strain>
    </source>
</reference>
<feature type="transmembrane region" description="Helical" evidence="1">
    <location>
        <begin position="527"/>
        <end position="549"/>
    </location>
</feature>
<evidence type="ECO:0000256" key="1">
    <source>
        <dbReference type="SAM" id="Phobius"/>
    </source>
</evidence>
<feature type="transmembrane region" description="Helical" evidence="1">
    <location>
        <begin position="73"/>
        <end position="93"/>
    </location>
</feature>
<comment type="caution">
    <text evidence="2">The sequence shown here is derived from an EMBL/GenBank/DDBJ whole genome shotgun (WGS) entry which is preliminary data.</text>
</comment>
<dbReference type="Proteomes" id="UP000533269">
    <property type="component" value="Unassembled WGS sequence"/>
</dbReference>
<feature type="transmembrane region" description="Helical" evidence="1">
    <location>
        <begin position="233"/>
        <end position="256"/>
    </location>
</feature>
<feature type="transmembrane region" description="Helical" evidence="1">
    <location>
        <begin position="324"/>
        <end position="349"/>
    </location>
</feature>
<feature type="transmembrane region" description="Helical" evidence="1">
    <location>
        <begin position="276"/>
        <end position="293"/>
    </location>
</feature>
<feature type="transmembrane region" description="Helical" evidence="1">
    <location>
        <begin position="300"/>
        <end position="318"/>
    </location>
</feature>
<feature type="transmembrane region" description="Helical" evidence="1">
    <location>
        <begin position="496"/>
        <end position="515"/>
    </location>
</feature>
<protein>
    <recommendedName>
        <fullName evidence="4">Glycosyltransferase RgtA/B/C/D-like domain-containing protein</fullName>
    </recommendedName>
</protein>
<dbReference type="EMBL" id="JACHVY010000003">
    <property type="protein sequence ID" value="MBB2902207.1"/>
    <property type="molecule type" value="Genomic_DNA"/>
</dbReference>
<keyword evidence="1" id="KW-1133">Transmembrane helix</keyword>
<feature type="transmembrane region" description="Helical" evidence="1">
    <location>
        <begin position="370"/>
        <end position="392"/>
    </location>
</feature>
<keyword evidence="1" id="KW-0472">Membrane</keyword>
<evidence type="ECO:0000313" key="3">
    <source>
        <dbReference type="Proteomes" id="UP000533269"/>
    </source>
</evidence>
<feature type="transmembrane region" description="Helical" evidence="1">
    <location>
        <begin position="20"/>
        <end position="41"/>
    </location>
</feature>
<sequence length="701" mass="71115">MSTPLTPPAGTAAGTVLTRVPVVLAAAVAALTAVAVPLVLLDLWTPAVAVPVGLVAAVLAGRLAWGVPAVAAGWWAAGGSLAIALAGGLWAALTHAEHVVLRRDAGSLALYAHHLATRHGLPVDPDLAALGGAAALADPNLTIASPAFYEVGDHVVPQFLLGAPALYSLGGWAGGWTGLFVVPALLGAAGILALAGFTARVAGPRWAPLAAGAFALAQPVLHANRSTYSEPPALLVLVGAASLLVALVPATGRTAARLGGGAGLLLGACGFVRIDFLREIAVLVPVVAVLLVARHPGARALLAGTAVSSVLAVAAALLTSRPYLGTIAGSLLPLVAGLVLLSAVCAVLVRLARSGRLARLRRLTGERLPTVLAALLAVVLLVLASRPLWLVVRQDPQDPGSRLVAGLQLAQGLPVDGGRTYAEHSVDWVAWYLGWPAVVLAGAAAVLALPRLVRAVQGVSPLPVWTVPYVVAMGSTLLTLYRPGITPDHPWADRRLVVVVLPAVVVLAVVAARAVVRRYAHQRLTALRVAIAAVLLLVPAAVATLPVAAQRSEAGQPAAVAEACASFGGDDVALAVDPRSRNEWPQVLRGTCGVPSASVVVPTASGAPGSEEYWATLGAAVERAAQRVRAAGGNPVLVAAGGDTDPVQVLTRLGVAQPRVVTSIRTGEDERVLEERPDGLQRIDVRLVTGVAPAATAPAAG</sequence>
<dbReference type="RefSeq" id="WP_183392083.1">
    <property type="nucleotide sequence ID" value="NZ_JACHVY010000003.1"/>
</dbReference>
<dbReference type="AlphaFoldDB" id="A0A7W4XY62"/>
<keyword evidence="1" id="KW-0812">Transmembrane</keyword>
<feature type="transmembrane region" description="Helical" evidence="1">
    <location>
        <begin position="176"/>
        <end position="199"/>
    </location>
</feature>
<evidence type="ECO:0008006" key="4">
    <source>
        <dbReference type="Google" id="ProtNLM"/>
    </source>
</evidence>
<gene>
    <name evidence="2" type="ORF">FHR75_003038</name>
</gene>
<evidence type="ECO:0000313" key="2">
    <source>
        <dbReference type="EMBL" id="MBB2902207.1"/>
    </source>
</evidence>
<feature type="transmembrane region" description="Helical" evidence="1">
    <location>
        <begin position="462"/>
        <end position="481"/>
    </location>
</feature>
<organism evidence="2 3">
    <name type="scientific">Kineococcus radiotolerans</name>
    <dbReference type="NCBI Taxonomy" id="131568"/>
    <lineage>
        <taxon>Bacteria</taxon>
        <taxon>Bacillati</taxon>
        <taxon>Actinomycetota</taxon>
        <taxon>Actinomycetes</taxon>
        <taxon>Kineosporiales</taxon>
        <taxon>Kineosporiaceae</taxon>
        <taxon>Kineococcus</taxon>
    </lineage>
</organism>
<proteinExistence type="predicted"/>